<evidence type="ECO:0000256" key="1">
    <source>
        <dbReference type="SAM" id="Coils"/>
    </source>
</evidence>
<protein>
    <submittedName>
        <fullName evidence="2">Uncharacterized protein</fullName>
    </submittedName>
</protein>
<accession>A0AAD5QFR4</accession>
<reference evidence="2" key="1">
    <citation type="submission" date="2021-06" db="EMBL/GenBank/DDBJ databases">
        <title>Parelaphostrongylus tenuis whole genome reference sequence.</title>
        <authorList>
            <person name="Garwood T.J."/>
            <person name="Larsen P.A."/>
            <person name="Fountain-Jones N.M."/>
            <person name="Garbe J.R."/>
            <person name="Macchietto M.G."/>
            <person name="Kania S.A."/>
            <person name="Gerhold R.W."/>
            <person name="Richards J.E."/>
            <person name="Wolf T.M."/>
        </authorList>
    </citation>
    <scope>NUCLEOTIDE SEQUENCE</scope>
    <source>
        <strain evidence="2">MNPRO001-30</strain>
        <tissue evidence="2">Meninges</tissue>
    </source>
</reference>
<dbReference type="AlphaFoldDB" id="A0AAD5QFR4"/>
<gene>
    <name evidence="2" type="ORF">KIN20_006127</name>
</gene>
<organism evidence="2 3">
    <name type="scientific">Parelaphostrongylus tenuis</name>
    <name type="common">Meningeal worm</name>
    <dbReference type="NCBI Taxonomy" id="148309"/>
    <lineage>
        <taxon>Eukaryota</taxon>
        <taxon>Metazoa</taxon>
        <taxon>Ecdysozoa</taxon>
        <taxon>Nematoda</taxon>
        <taxon>Chromadorea</taxon>
        <taxon>Rhabditida</taxon>
        <taxon>Rhabditina</taxon>
        <taxon>Rhabditomorpha</taxon>
        <taxon>Strongyloidea</taxon>
        <taxon>Metastrongylidae</taxon>
        <taxon>Parelaphostrongylus</taxon>
    </lineage>
</organism>
<keyword evidence="1" id="KW-0175">Coiled coil</keyword>
<evidence type="ECO:0000313" key="2">
    <source>
        <dbReference type="EMBL" id="KAJ1350353.1"/>
    </source>
</evidence>
<keyword evidence="3" id="KW-1185">Reference proteome</keyword>
<sequence>MIDLEATFEKLENELREVNRKRRNAKEKLRRINGIEAHSQKNANILRRARRATDRF</sequence>
<feature type="coiled-coil region" evidence="1">
    <location>
        <begin position="1"/>
        <end position="55"/>
    </location>
</feature>
<evidence type="ECO:0000313" key="3">
    <source>
        <dbReference type="Proteomes" id="UP001196413"/>
    </source>
</evidence>
<dbReference type="EMBL" id="JAHQIW010000843">
    <property type="protein sequence ID" value="KAJ1350353.1"/>
    <property type="molecule type" value="Genomic_DNA"/>
</dbReference>
<name>A0AAD5QFR4_PARTN</name>
<comment type="caution">
    <text evidence="2">The sequence shown here is derived from an EMBL/GenBank/DDBJ whole genome shotgun (WGS) entry which is preliminary data.</text>
</comment>
<proteinExistence type="predicted"/>
<dbReference type="Proteomes" id="UP001196413">
    <property type="component" value="Unassembled WGS sequence"/>
</dbReference>